<accession>E1EYS0</accession>
<evidence type="ECO:0000313" key="7">
    <source>
        <dbReference type="EMBL" id="EFO64707.1"/>
    </source>
</evidence>
<feature type="repeat" description="ANK" evidence="3">
    <location>
        <begin position="1051"/>
        <end position="1083"/>
    </location>
</feature>
<dbReference type="SUPFAM" id="SSF56112">
    <property type="entry name" value="Protein kinase-like (PK-like)"/>
    <property type="match status" value="1"/>
</dbReference>
<evidence type="ECO:0000256" key="1">
    <source>
        <dbReference type="ARBA" id="ARBA00022741"/>
    </source>
</evidence>
<gene>
    <name evidence="7" type="ORF">GLP15_1468</name>
</gene>
<dbReference type="OMA" id="GMTNDGW"/>
<dbReference type="PANTHER" id="PTHR24120">
    <property type="entry name" value="GH07239P"/>
    <property type="match status" value="1"/>
</dbReference>
<dbReference type="InterPro" id="IPR008271">
    <property type="entry name" value="Ser/Thr_kinase_AS"/>
</dbReference>
<dbReference type="VEuPathDB" id="GiardiaDB:GLP15_1468"/>
<comment type="caution">
    <text evidence="7">The sequence shown here is derived from an EMBL/GenBank/DDBJ whole genome shotgun (WGS) entry which is preliminary data.</text>
</comment>
<dbReference type="SMART" id="SM00220">
    <property type="entry name" value="S_TKc"/>
    <property type="match status" value="1"/>
</dbReference>
<dbReference type="InterPro" id="IPR036770">
    <property type="entry name" value="Ankyrin_rpt-contain_sf"/>
</dbReference>
<feature type="binding site" evidence="4">
    <location>
        <position position="51"/>
    </location>
    <ligand>
        <name>ATP</name>
        <dbReference type="ChEBI" id="CHEBI:30616"/>
    </ligand>
</feature>
<dbReference type="PROSITE" id="PS50011">
    <property type="entry name" value="PROTEIN_KINASE_DOM"/>
    <property type="match status" value="1"/>
</dbReference>
<keyword evidence="1 4" id="KW-0547">Nucleotide-binding</keyword>
<dbReference type="FunFam" id="1.25.40.20:FF:000528">
    <property type="entry name" value="Kinase, NEK"/>
    <property type="match status" value="1"/>
</dbReference>
<dbReference type="STRING" id="658858.E1EYS0"/>
<feature type="repeat" description="ANK" evidence="3">
    <location>
        <begin position="1082"/>
        <end position="1114"/>
    </location>
</feature>
<dbReference type="SUPFAM" id="SSF48403">
    <property type="entry name" value="Ankyrin repeat"/>
    <property type="match status" value="3"/>
</dbReference>
<dbReference type="PROSITE" id="PS50297">
    <property type="entry name" value="ANK_REP_REGION"/>
    <property type="match status" value="5"/>
</dbReference>
<dbReference type="Gene3D" id="3.30.200.20">
    <property type="entry name" value="Phosphorylase Kinase, domain 1"/>
    <property type="match status" value="1"/>
</dbReference>
<dbReference type="SMART" id="SM00248">
    <property type="entry name" value="ANK"/>
    <property type="match status" value="22"/>
</dbReference>
<feature type="repeat" description="ANK" evidence="3">
    <location>
        <begin position="607"/>
        <end position="639"/>
    </location>
</feature>
<protein>
    <submittedName>
        <fullName evidence="7">Kinase, NEK</fullName>
    </submittedName>
</protein>
<dbReference type="InterPro" id="IPR002110">
    <property type="entry name" value="Ankyrin_rpt"/>
</dbReference>
<organism evidence="7 8">
    <name type="scientific">Giardia intestinalis (strain P15)</name>
    <name type="common">Giardia lamblia</name>
    <dbReference type="NCBI Taxonomy" id="658858"/>
    <lineage>
        <taxon>Eukaryota</taxon>
        <taxon>Metamonada</taxon>
        <taxon>Diplomonadida</taxon>
        <taxon>Hexamitidae</taxon>
        <taxon>Giardiinae</taxon>
        <taxon>Giardia</taxon>
    </lineage>
</organism>
<dbReference type="GO" id="GO:0005524">
    <property type="term" value="F:ATP binding"/>
    <property type="evidence" value="ECO:0007669"/>
    <property type="project" value="UniProtKB-UniRule"/>
</dbReference>
<dbReference type="OrthoDB" id="10250315at2759"/>
<keyword evidence="3" id="KW-0040">ANK repeat</keyword>
<proteinExistence type="predicted"/>
<dbReference type="AlphaFoldDB" id="E1EYS0"/>
<evidence type="ECO:0000256" key="5">
    <source>
        <dbReference type="SAM" id="Coils"/>
    </source>
</evidence>
<feature type="repeat" description="ANK" evidence="3">
    <location>
        <begin position="1113"/>
        <end position="1136"/>
    </location>
</feature>
<dbReference type="Proteomes" id="UP000008974">
    <property type="component" value="Unassembled WGS sequence"/>
</dbReference>
<dbReference type="Gene3D" id="1.10.287.1490">
    <property type="match status" value="1"/>
</dbReference>
<reference evidence="7 8" key="1">
    <citation type="journal article" date="2010" name="BMC Genomics">
        <title>Genome analysis and comparative genomics of a Giardia intestinalis assemblage E isolate.</title>
        <authorList>
            <person name="Jerlstrom-Hultqvist J."/>
            <person name="Franzen O."/>
            <person name="Ankarklev J."/>
            <person name="Xu F."/>
            <person name="Nohynkova E."/>
            <person name="Andersson J.O."/>
            <person name="Svard S.G."/>
            <person name="Andersson B."/>
        </authorList>
    </citation>
    <scope>NUCLEOTIDE SEQUENCE [LARGE SCALE GENOMIC DNA]</scope>
    <source>
        <strain evidence="7 8">P15</strain>
    </source>
</reference>
<dbReference type="InterPro" id="IPR011009">
    <property type="entry name" value="Kinase-like_dom_sf"/>
</dbReference>
<dbReference type="PANTHER" id="PTHR24120:SF4">
    <property type="entry name" value="GH07239P"/>
    <property type="match status" value="1"/>
</dbReference>
<evidence type="ECO:0000256" key="3">
    <source>
        <dbReference type="PROSITE-ProRule" id="PRU00023"/>
    </source>
</evidence>
<evidence type="ECO:0000313" key="8">
    <source>
        <dbReference type="Proteomes" id="UP000008974"/>
    </source>
</evidence>
<feature type="domain" description="Protein kinase" evidence="6">
    <location>
        <begin position="25"/>
        <end position="285"/>
    </location>
</feature>
<keyword evidence="5" id="KW-0175">Coiled coil</keyword>
<dbReference type="Pfam" id="PF00069">
    <property type="entry name" value="Pkinase"/>
    <property type="match status" value="1"/>
</dbReference>
<keyword evidence="2 4" id="KW-0067">ATP-binding</keyword>
<dbReference type="InterPro" id="IPR017441">
    <property type="entry name" value="Protein_kinase_ATP_BS"/>
</dbReference>
<dbReference type="InterPro" id="IPR000719">
    <property type="entry name" value="Prot_kinase_dom"/>
</dbReference>
<dbReference type="FunFam" id="1.10.510.10:FF:000844">
    <property type="entry name" value="Kinase, NEK"/>
    <property type="match status" value="1"/>
</dbReference>
<dbReference type="GO" id="GO:0004672">
    <property type="term" value="F:protein kinase activity"/>
    <property type="evidence" value="ECO:0007669"/>
    <property type="project" value="InterPro"/>
</dbReference>
<dbReference type="Gene3D" id="1.25.40.20">
    <property type="entry name" value="Ankyrin repeat-containing domain"/>
    <property type="match status" value="11"/>
</dbReference>
<dbReference type="CDD" id="cd00180">
    <property type="entry name" value="PKc"/>
    <property type="match status" value="1"/>
</dbReference>
<keyword evidence="7" id="KW-0418">Kinase</keyword>
<feature type="coiled-coil region" evidence="5">
    <location>
        <begin position="353"/>
        <end position="408"/>
    </location>
</feature>
<name>E1EYS0_GIAIA</name>
<dbReference type="PROSITE" id="PS50088">
    <property type="entry name" value="ANK_REPEAT"/>
    <property type="match status" value="5"/>
</dbReference>
<evidence type="ECO:0000259" key="6">
    <source>
        <dbReference type="PROSITE" id="PS50011"/>
    </source>
</evidence>
<feature type="repeat" description="ANK" evidence="3">
    <location>
        <begin position="545"/>
        <end position="566"/>
    </location>
</feature>
<dbReference type="PROSITE" id="PS00108">
    <property type="entry name" value="PROTEIN_KINASE_ST"/>
    <property type="match status" value="1"/>
</dbReference>
<dbReference type="Pfam" id="PF00023">
    <property type="entry name" value="Ank"/>
    <property type="match status" value="1"/>
</dbReference>
<dbReference type="Pfam" id="PF12796">
    <property type="entry name" value="Ank_2"/>
    <property type="match status" value="9"/>
</dbReference>
<dbReference type="PROSITE" id="PS00107">
    <property type="entry name" value="PROTEIN_KINASE_ATP"/>
    <property type="match status" value="1"/>
</dbReference>
<evidence type="ECO:0000256" key="2">
    <source>
        <dbReference type="ARBA" id="ARBA00022840"/>
    </source>
</evidence>
<evidence type="ECO:0000256" key="4">
    <source>
        <dbReference type="PROSITE-ProRule" id="PRU10141"/>
    </source>
</evidence>
<dbReference type="EMBL" id="ACVC01000074">
    <property type="protein sequence ID" value="EFO64707.1"/>
    <property type="molecule type" value="Genomic_DNA"/>
</dbReference>
<keyword evidence="7" id="KW-0808">Transferase</keyword>
<sequence length="1196" mass="129806">MHPDPPEPTAEAPNVPEFTSKELHERLDSELGKGATGIVYALKDFPGLAVKEILLDGLGKSNVDAIRLELAALPDLFHPGIIKYHQVIENDGLIYIIMNRHDRTLEQVFFEHRRRKSPVSPELVRSVMSQVAAALAYLHSVSGVNAAGASFQGLVHRDLKLANVLISADGERFIIADFGLCKDALRCGSTTAGTVVYMAPEALLRGEATPASDVWSLGVIAYELATLRRPDFLGGREPAEVFVAGWKPDLNDVTDGFIRDILERIFTLEPERRPTAKELCKMLTTADIPVDELGPQYVMLKHKCGSLEVALNGANAEIALLKDELKANSGTIAALEAALDARSAEMVSQSAEIAFLREALETKAAKFDTLEQELTSNFTEIDALKGQGKEHLAMIKALENRLAQFSNEMNAGGPQTDLLLLPRLMRAAHTNSTETVRVLLEEGVRTGRRDEQGMTALMHAAQQGHVGPVELLVEKEKGLRDRNGWTALMHAVHNNHSNIIKILVPHEHGKRANNSRTALMMAVANSCVEAVRALVGLEHGLQDLHGHTALMMAAERGHAEIVSLLVPHEEGLADSRGSTALMIAVANSHVGATKAIAEHEHGSKDSHGRTALMIAAEKGNLEIVEALVEHEKEVKDSDGCTALVHAARAGHRDVAELLMAHEKDATGWTVLMLAAALGDTDLVSQHLDDKGKKDKQGQTALIIAAQNGRDETVKLLMKHEGGASGWTNLIYSAYLGDIDAIKENLHEKGCTDLTWASALMRAAHQDHQGAVEILFEHEKGMTDKDGNTAFMYALNNKHTSIAMFLREHEAPSWTPLMCASFTGDIETARKHLSERDKKNNDDDTALMLAARKGNKDIIELLDPIDENGVTALMRAAGRGDTKTTELLIPAQRGMKDKDGNTAFVYALSNKHIDTAMLLQGYETHSWTPLMCAALAGDIEAVKMHLSDKNKKNSEGDTALIIAARAGYKSIVELLDPTDKDGVTALMRAADRNDLATARALAPLQVGQRASGDVMINNRIIYKGTALMRAAARGHAEIVELLLEKEGGMTNDGWTALMSAAAHGHPDCVELLLEKEGGMKRSDGWTALMSAAQEGHPDCVKLLLEKEGGMKRSDGWTALMSAAQKGHPDCVKLLLEKEGGMTNDGWTALMSAAQSGHPDCASLLLEREKHMRSNRGETALDIAKRYNHPSVVSLLSE</sequence>
<dbReference type="Gene3D" id="1.10.510.10">
    <property type="entry name" value="Transferase(Phosphotransferase) domain 1"/>
    <property type="match status" value="1"/>
</dbReference>